<reference evidence="1" key="1">
    <citation type="journal article" date="2022" name="bioRxiv">
        <title>Sequencing and chromosome-scale assembly of the giantPleurodeles waltlgenome.</title>
        <authorList>
            <person name="Brown T."/>
            <person name="Elewa A."/>
            <person name="Iarovenko S."/>
            <person name="Subramanian E."/>
            <person name="Araus A.J."/>
            <person name="Petzold A."/>
            <person name="Susuki M."/>
            <person name="Suzuki K.-i.T."/>
            <person name="Hayashi T."/>
            <person name="Toyoda A."/>
            <person name="Oliveira C."/>
            <person name="Osipova E."/>
            <person name="Leigh N.D."/>
            <person name="Simon A."/>
            <person name="Yun M.H."/>
        </authorList>
    </citation>
    <scope>NUCLEOTIDE SEQUENCE</scope>
    <source>
        <strain evidence="1">20211129_DDA</strain>
        <tissue evidence="1">Liver</tissue>
    </source>
</reference>
<accession>A0AAV7MQM3</accession>
<protein>
    <submittedName>
        <fullName evidence="1">Uncharacterized protein</fullName>
    </submittedName>
</protein>
<dbReference type="EMBL" id="JANPWB010000013">
    <property type="protein sequence ID" value="KAJ1105837.1"/>
    <property type="molecule type" value="Genomic_DNA"/>
</dbReference>
<gene>
    <name evidence="1" type="ORF">NDU88_003241</name>
</gene>
<organism evidence="1 2">
    <name type="scientific">Pleurodeles waltl</name>
    <name type="common">Iberian ribbed newt</name>
    <dbReference type="NCBI Taxonomy" id="8319"/>
    <lineage>
        <taxon>Eukaryota</taxon>
        <taxon>Metazoa</taxon>
        <taxon>Chordata</taxon>
        <taxon>Craniata</taxon>
        <taxon>Vertebrata</taxon>
        <taxon>Euteleostomi</taxon>
        <taxon>Amphibia</taxon>
        <taxon>Batrachia</taxon>
        <taxon>Caudata</taxon>
        <taxon>Salamandroidea</taxon>
        <taxon>Salamandridae</taxon>
        <taxon>Pleurodelinae</taxon>
        <taxon>Pleurodeles</taxon>
    </lineage>
</organism>
<dbReference type="AlphaFoldDB" id="A0AAV7MQM3"/>
<dbReference type="Proteomes" id="UP001066276">
    <property type="component" value="Chromosome 9"/>
</dbReference>
<keyword evidence="2" id="KW-1185">Reference proteome</keyword>
<evidence type="ECO:0000313" key="2">
    <source>
        <dbReference type="Proteomes" id="UP001066276"/>
    </source>
</evidence>
<evidence type="ECO:0000313" key="1">
    <source>
        <dbReference type="EMBL" id="KAJ1105837.1"/>
    </source>
</evidence>
<comment type="caution">
    <text evidence="1">The sequence shown here is derived from an EMBL/GenBank/DDBJ whole genome shotgun (WGS) entry which is preliminary data.</text>
</comment>
<proteinExistence type="predicted"/>
<name>A0AAV7MQM3_PLEWA</name>
<sequence length="233" mass="25492">METSLTVNYCPSSPHLWLSPADAAIATPRRFFCAGLGAPSTSLPFIPPLFLAGGAAEVLPDVTEAFGSRCLGRSTARNLLNCDNRPRSCRPGKNLCSLICTASAASKTRCGGGRVAGAWQRTPGYRAEHLPLGPVVGCGAGWCLPRDGRLVRVPVLTTATKSSVCHHNPEWTRWSRAIWKSRDKVGHQHLNRRGKIFHPGMPLFTFWFWLKVLHWVTHFVTLSSIGSSQIHTV</sequence>